<proteinExistence type="inferred from homology"/>
<evidence type="ECO:0000313" key="7">
    <source>
        <dbReference type="Proteomes" id="UP000184267"/>
    </source>
</evidence>
<feature type="domain" description="Ribosomal protein eL8/eL30/eS12/Gadd45" evidence="5">
    <location>
        <begin position="310"/>
        <end position="403"/>
    </location>
</feature>
<dbReference type="GO" id="GO:0006412">
    <property type="term" value="P:translation"/>
    <property type="evidence" value="ECO:0007669"/>
    <property type="project" value="InterPro"/>
</dbReference>
<dbReference type="InterPro" id="IPR047860">
    <property type="entry name" value="Ribosomal_eS12_CS"/>
</dbReference>
<evidence type="ECO:0000256" key="2">
    <source>
        <dbReference type="ARBA" id="ARBA00022980"/>
    </source>
</evidence>
<dbReference type="GO" id="GO:0022626">
    <property type="term" value="C:cytosolic ribosome"/>
    <property type="evidence" value="ECO:0007669"/>
    <property type="project" value="UniProtKB-ARBA"/>
</dbReference>
<keyword evidence="2 4" id="KW-0689">Ribosomal protein</keyword>
<organism evidence="6 7">
    <name type="scientific">Trametes pubescens</name>
    <name type="common">White-rot fungus</name>
    <dbReference type="NCBI Taxonomy" id="154538"/>
    <lineage>
        <taxon>Eukaryota</taxon>
        <taxon>Fungi</taxon>
        <taxon>Dikarya</taxon>
        <taxon>Basidiomycota</taxon>
        <taxon>Agaricomycotina</taxon>
        <taxon>Agaricomycetes</taxon>
        <taxon>Polyporales</taxon>
        <taxon>Polyporaceae</taxon>
        <taxon>Trametes</taxon>
    </lineage>
</organism>
<dbReference type="STRING" id="154538.A0A1M2V292"/>
<dbReference type="GO" id="GO:0015935">
    <property type="term" value="C:small ribosomal subunit"/>
    <property type="evidence" value="ECO:0007669"/>
    <property type="project" value="UniProtKB-ARBA"/>
</dbReference>
<evidence type="ECO:0000256" key="1">
    <source>
        <dbReference type="ARBA" id="ARBA00005824"/>
    </source>
</evidence>
<dbReference type="PANTHER" id="PTHR11843">
    <property type="entry name" value="40S RIBOSOMAL PROTEIN S12"/>
    <property type="match status" value="1"/>
</dbReference>
<keyword evidence="3 4" id="KW-0687">Ribonucleoprotein</keyword>
<keyword evidence="7" id="KW-1185">Reference proteome</keyword>
<dbReference type="InterPro" id="IPR029064">
    <property type="entry name" value="Ribosomal_eL30-like_sf"/>
</dbReference>
<dbReference type="PROSITE" id="PS01189">
    <property type="entry name" value="RIBOSOMAL_S12E"/>
    <property type="match status" value="1"/>
</dbReference>
<comment type="caution">
    <text evidence="6">The sequence shown here is derived from an EMBL/GenBank/DDBJ whole genome shotgun (WGS) entry which is preliminary data.</text>
</comment>
<protein>
    <recommendedName>
        <fullName evidence="4">40S ribosomal protein S12</fullName>
    </recommendedName>
</protein>
<dbReference type="Gene3D" id="3.30.1330.30">
    <property type="match status" value="1"/>
</dbReference>
<dbReference type="InterPro" id="IPR000530">
    <property type="entry name" value="Ribosomal_eS12"/>
</dbReference>
<dbReference type="Pfam" id="PF01248">
    <property type="entry name" value="Ribosomal_L7Ae"/>
    <property type="match status" value="1"/>
</dbReference>
<dbReference type="Proteomes" id="UP000184267">
    <property type="component" value="Unassembled WGS sequence"/>
</dbReference>
<dbReference type="AlphaFoldDB" id="A0A1M2V292"/>
<dbReference type="EMBL" id="MNAD01001723">
    <property type="protein sequence ID" value="OJT01703.1"/>
    <property type="molecule type" value="Genomic_DNA"/>
</dbReference>
<accession>A0A1M2V292</accession>
<dbReference type="OrthoDB" id="10249311at2759"/>
<dbReference type="FunFam" id="3.30.1330.30:FF:000005">
    <property type="entry name" value="40S ribosomal protein S12"/>
    <property type="match status" value="1"/>
</dbReference>
<evidence type="ECO:0000313" key="6">
    <source>
        <dbReference type="EMBL" id="OJT01703.1"/>
    </source>
</evidence>
<dbReference type="GO" id="GO:0003735">
    <property type="term" value="F:structural constituent of ribosome"/>
    <property type="evidence" value="ECO:0007669"/>
    <property type="project" value="InterPro"/>
</dbReference>
<evidence type="ECO:0000259" key="5">
    <source>
        <dbReference type="Pfam" id="PF01248"/>
    </source>
</evidence>
<evidence type="ECO:0000256" key="3">
    <source>
        <dbReference type="ARBA" id="ARBA00023274"/>
    </source>
</evidence>
<sequence length="424" mass="46173">MELSEDAHPKEVGDFYNAGTGNLKAVPKREIWHRYLTKQERIDELEKEKAELWARIEGASMEGSAAQEAHASADASEFMEVDDGNLFVAVEAPSDASVGPSCLSRTPLRAQPSHSYPSPPNTELPAVRQGIVASDPDATVVNIPQQQLPKHADSTASLMTMVDGPQSASLPVQGDAYDQIFFRAAQEVRLQNQRERLAWQQELDQAGASTANGTTSPDPALSAVRHENEVLAGERDLYQKKHFVTAVALRGSQLQVERRDTEAAGLVGTIARSLGLSRMSDASDEIQVDAPVEVEAPVEAPKGKLSVEEALQQVLKNALVHDGLARGLRECAKALDKRQAHLCVLVETCTEAEYIKLIEALCAEHKINLIKVSDAKLLGTWAGLCKIDREGNPRKVVGCSCVVVKDYGVESEGLHVLLDYFKNR</sequence>
<reference evidence="6 7" key="1">
    <citation type="submission" date="2016-10" db="EMBL/GenBank/DDBJ databases">
        <title>Genome sequence of the basidiomycete white-rot fungus Trametes pubescens.</title>
        <authorList>
            <person name="Makela M.R."/>
            <person name="Granchi Z."/>
            <person name="Peng M."/>
            <person name="De Vries R.P."/>
            <person name="Grigoriev I."/>
            <person name="Riley R."/>
            <person name="Hilden K."/>
        </authorList>
    </citation>
    <scope>NUCLEOTIDE SEQUENCE [LARGE SCALE GENOMIC DNA]</scope>
    <source>
        <strain evidence="6 7">FBCC735</strain>
    </source>
</reference>
<dbReference type="InterPro" id="IPR004038">
    <property type="entry name" value="Ribosomal_eL8/eL30/eS12/Gad45"/>
</dbReference>
<comment type="similarity">
    <text evidence="1 4">Belongs to the eukaryotic ribosomal protein eS12 family.</text>
</comment>
<dbReference type="PRINTS" id="PR00972">
    <property type="entry name" value="RIBSOMALS12E"/>
</dbReference>
<dbReference type="SUPFAM" id="SSF55315">
    <property type="entry name" value="L30e-like"/>
    <property type="match status" value="1"/>
</dbReference>
<name>A0A1M2V292_TRAPU</name>
<gene>
    <name evidence="6" type="ORF">TRAPUB_7759</name>
</gene>
<evidence type="ECO:0000256" key="4">
    <source>
        <dbReference type="RuleBase" id="RU000670"/>
    </source>
</evidence>